<dbReference type="STRING" id="573508.A0A1E3BQM4"/>
<dbReference type="AlphaFoldDB" id="A0A1E3BQM4"/>
<comment type="caution">
    <text evidence="2">The sequence shown here is derived from an EMBL/GenBank/DDBJ whole genome shotgun (WGS) entry which is preliminary data.</text>
</comment>
<sequence>MYPQHISTTIAALVEKGTLAPDAILNTLSQRIKDFGILRGEELPHLRKNFNSLCTNDNGTEIITQSAFISLLQTAGVLPPSMAQAGALIYNSLLYLSQAPFYDSLSLPTHLTFDGLLRALVWTDSERSRPVYEESIDTRTRAPADTRRLIFQSLATTCDGKKLPFDAEFARVQAERRAFDFTGVLNGDSWKVYAKTNYDEDGDEMFHDLLDVLYVVSQPPQVGRGGVPRDGFREFAKEFRGEQPERLHNLSIPQDEFQALVKMLLVTQFGKPVAQIEQDADLDRVADCVVRAFAQVPGMGITWEMFNQAINKTPELFRGYHRLLSSLYKTYDENDTKTPLTPPKLGSIATLPVFSQLGMILIETLSFPDLQLHKHYDLDENMSTTNVAALAEQITTIPAEEAVIILLISGRLTQKNEKVVFGYHLPWYDSSDKEGRNHCLLFQLSPVHDMFRGYNAERPGFKIDQNGSLIFGEKGNGVALVLERELKRMAVFHSVSSGNEIYGATSWRGDWEMDVQVEEIEMWLEV</sequence>
<protein>
    <recommendedName>
        <fullName evidence="1">TLDc domain-containing protein</fullName>
    </recommendedName>
</protein>
<dbReference type="VEuPathDB" id="FungiDB:SI65_00872"/>
<organism evidence="2 3">
    <name type="scientific">Aspergillus cristatus</name>
    <name type="common">Chinese Fuzhuan brick tea-fermentation fungus</name>
    <name type="synonym">Eurotium cristatum</name>
    <dbReference type="NCBI Taxonomy" id="573508"/>
    <lineage>
        <taxon>Eukaryota</taxon>
        <taxon>Fungi</taxon>
        <taxon>Dikarya</taxon>
        <taxon>Ascomycota</taxon>
        <taxon>Pezizomycotina</taxon>
        <taxon>Eurotiomycetes</taxon>
        <taxon>Eurotiomycetidae</taxon>
        <taxon>Eurotiales</taxon>
        <taxon>Aspergillaceae</taxon>
        <taxon>Aspergillus</taxon>
        <taxon>Aspergillus subgen. Aspergillus</taxon>
    </lineage>
</organism>
<dbReference type="Pfam" id="PF07534">
    <property type="entry name" value="TLD"/>
    <property type="match status" value="1"/>
</dbReference>
<gene>
    <name evidence="2" type="ORF">SI65_00872</name>
</gene>
<keyword evidence="3" id="KW-1185">Reference proteome</keyword>
<reference evidence="2 3" key="1">
    <citation type="journal article" date="2016" name="BMC Genomics">
        <title>Comparative genomic and transcriptomic analyses of the Fuzhuan brick tea-fermentation fungus Aspergillus cristatus.</title>
        <authorList>
            <person name="Ge Y."/>
            <person name="Wang Y."/>
            <person name="Liu Y."/>
            <person name="Tan Y."/>
            <person name="Ren X."/>
            <person name="Zhang X."/>
            <person name="Hyde K.D."/>
            <person name="Liu Y."/>
            <person name="Liu Z."/>
        </authorList>
    </citation>
    <scope>NUCLEOTIDE SEQUENCE [LARGE SCALE GENOMIC DNA]</scope>
    <source>
        <strain evidence="2 3">GZAAS20.1005</strain>
    </source>
</reference>
<dbReference type="Proteomes" id="UP000094569">
    <property type="component" value="Unassembled WGS sequence"/>
</dbReference>
<dbReference type="OrthoDB" id="5377405at2759"/>
<feature type="domain" description="TLDc" evidence="1">
    <location>
        <begin position="385"/>
        <end position="523"/>
    </location>
</feature>
<proteinExistence type="predicted"/>
<evidence type="ECO:0000313" key="2">
    <source>
        <dbReference type="EMBL" id="ODM23283.1"/>
    </source>
</evidence>
<evidence type="ECO:0000259" key="1">
    <source>
        <dbReference type="Pfam" id="PF07534"/>
    </source>
</evidence>
<accession>A0A1E3BQM4</accession>
<name>A0A1E3BQM4_ASPCR</name>
<dbReference type="EMBL" id="JXNT01000001">
    <property type="protein sequence ID" value="ODM23283.1"/>
    <property type="molecule type" value="Genomic_DNA"/>
</dbReference>
<evidence type="ECO:0000313" key="3">
    <source>
        <dbReference type="Proteomes" id="UP000094569"/>
    </source>
</evidence>
<dbReference type="InterPro" id="IPR006571">
    <property type="entry name" value="TLDc_dom"/>
</dbReference>